<dbReference type="SUPFAM" id="SSF53850">
    <property type="entry name" value="Periplasmic binding protein-like II"/>
    <property type="match status" value="1"/>
</dbReference>
<dbReference type="Gene3D" id="3.40.190.10">
    <property type="entry name" value="Periplasmic binding protein-like II"/>
    <property type="match status" value="2"/>
</dbReference>
<dbReference type="Pfam" id="PF13379">
    <property type="entry name" value="NMT1_2"/>
    <property type="match status" value="1"/>
</dbReference>
<dbReference type="AlphaFoldDB" id="I5B6T8"/>
<dbReference type="STRING" id="879212.DespoDRAFT_03434"/>
<dbReference type="PANTHER" id="PTHR30024">
    <property type="entry name" value="ALIPHATIC SULFONATES-BINDING PROTEIN-RELATED"/>
    <property type="match status" value="1"/>
</dbReference>
<evidence type="ECO:0000313" key="5">
    <source>
        <dbReference type="Proteomes" id="UP000005778"/>
    </source>
</evidence>
<evidence type="ECO:0000313" key="4">
    <source>
        <dbReference type="EMBL" id="EIM65201.1"/>
    </source>
</evidence>
<dbReference type="GO" id="GO:0042597">
    <property type="term" value="C:periplasmic space"/>
    <property type="evidence" value="ECO:0007669"/>
    <property type="project" value="UniProtKB-SubCell"/>
</dbReference>
<comment type="subcellular location">
    <subcellularLocation>
        <location evidence="1">Periplasm</location>
    </subcellularLocation>
</comment>
<reference evidence="4 5" key="2">
    <citation type="submission" date="2012-02" db="EMBL/GenBank/DDBJ databases">
        <title>Improved High-Quality Draft sequence of Desulfobacter postgatei 2ac9.</title>
        <authorList>
            <consortium name="US DOE Joint Genome Institute"/>
            <person name="Lucas S."/>
            <person name="Han J."/>
            <person name="Lapidus A."/>
            <person name="Cheng J.-F."/>
            <person name="Goodwin L."/>
            <person name="Pitluck S."/>
            <person name="Peters L."/>
            <person name="Ovchinnikova G."/>
            <person name="Held B."/>
            <person name="Detter J.C."/>
            <person name="Han C."/>
            <person name="Tapia R."/>
            <person name="Land M."/>
            <person name="Hauser L."/>
            <person name="Kyrpides N."/>
            <person name="Ivanova N."/>
            <person name="Pagani I."/>
            <person name="Orellana R."/>
            <person name="Lovley D."/>
            <person name="Woyke T."/>
        </authorList>
    </citation>
    <scope>NUCLEOTIDE SEQUENCE [LARGE SCALE GENOMIC DNA]</scope>
    <source>
        <strain evidence="4 5">2ac9</strain>
    </source>
</reference>
<evidence type="ECO:0000256" key="3">
    <source>
        <dbReference type="ARBA" id="ARBA00022729"/>
    </source>
</evidence>
<dbReference type="eggNOG" id="COG0715">
    <property type="taxonomic scope" value="Bacteria"/>
</dbReference>
<organism evidence="4 5">
    <name type="scientific">Desulfobacter postgatei 2ac9</name>
    <dbReference type="NCBI Taxonomy" id="879212"/>
    <lineage>
        <taxon>Bacteria</taxon>
        <taxon>Pseudomonadati</taxon>
        <taxon>Thermodesulfobacteriota</taxon>
        <taxon>Desulfobacteria</taxon>
        <taxon>Desulfobacterales</taxon>
        <taxon>Desulfobacteraceae</taxon>
        <taxon>Desulfobacter</taxon>
    </lineage>
</organism>
<sequence length="319" mass="35397">MRLPLTIRIGHFISIDHLILGLALPRYIQRKGSGADSDIIPFTMRSWEQVERGFASGDIHAAFMDIAQAMYLFNKGSAISMLMFTHRAGSRVIMANQIQRLADLKGKSVLIPHRLSIQHLLLHRLLSAGNLKIAGSGKLGESVRIESVPFALMPEMASSDLDGDIAAFICPAPFGDAEVEKKGFKHLLLSRDLWKDHPGSVFVVHQDLLVTKGEDLALMVSCLLYSARELDRYMSSSPDTAENTIERISASFLGLSGEQIRRTLNTSGITYCPKLLAPDMQILNIVLDYMRTTMKVMPIEADLNGFVRPEFIDTVLSEL</sequence>
<keyword evidence="3" id="KW-0732">Signal</keyword>
<evidence type="ECO:0000256" key="1">
    <source>
        <dbReference type="ARBA" id="ARBA00004418"/>
    </source>
</evidence>
<accession>I5B6T8</accession>
<keyword evidence="5" id="KW-1185">Reference proteome</keyword>
<reference evidence="4 5" key="1">
    <citation type="submission" date="2011-09" db="EMBL/GenBank/DDBJ databases">
        <authorList>
            <consortium name="US DOE Joint Genome Institute (JGI-PGF)"/>
            <person name="Lucas S."/>
            <person name="Han J."/>
            <person name="Lapidus A."/>
            <person name="Cheng J.-F."/>
            <person name="Goodwin L."/>
            <person name="Pitluck S."/>
            <person name="Peters L."/>
            <person name="Land M.L."/>
            <person name="Hauser L."/>
            <person name="Orellana R."/>
            <person name="Lovley D."/>
            <person name="Woyke T.J."/>
        </authorList>
    </citation>
    <scope>NUCLEOTIDE SEQUENCE [LARGE SCALE GENOMIC DNA]</scope>
    <source>
        <strain evidence="4 5">2ac9</strain>
    </source>
</reference>
<dbReference type="PANTHER" id="PTHR30024:SF47">
    <property type="entry name" value="TAURINE-BINDING PERIPLASMIC PROTEIN"/>
    <property type="match status" value="1"/>
</dbReference>
<dbReference type="Proteomes" id="UP000005778">
    <property type="component" value="Chromosome"/>
</dbReference>
<name>I5B6T8_9BACT</name>
<evidence type="ECO:0000256" key="2">
    <source>
        <dbReference type="ARBA" id="ARBA00010742"/>
    </source>
</evidence>
<dbReference type="EMBL" id="CM001488">
    <property type="protein sequence ID" value="EIM65201.1"/>
    <property type="molecule type" value="Genomic_DNA"/>
</dbReference>
<gene>
    <name evidence="4" type="ORF">DespoDRAFT_03434</name>
</gene>
<comment type="similarity">
    <text evidence="2">Belongs to the bacterial solute-binding protein SsuA/TauA family.</text>
</comment>
<protein>
    <submittedName>
        <fullName evidence="4">ABC-type nitrate/sulfonate/bicarbonate transport system, periplasmic component</fullName>
    </submittedName>
</protein>
<proteinExistence type="inferred from homology"/>
<dbReference type="HOGENOM" id="CLU_028871_10_2_7"/>